<feature type="domain" description="SP-RING-type" evidence="6">
    <location>
        <begin position="880"/>
        <end position="970"/>
    </location>
</feature>
<dbReference type="GeneID" id="81406927"/>
<reference evidence="7" key="2">
    <citation type="journal article" date="2023" name="IMA Fungus">
        <title>Comparative genomic study of the Penicillium genus elucidates a diverse pangenome and 15 lateral gene transfer events.</title>
        <authorList>
            <person name="Petersen C."/>
            <person name="Sorensen T."/>
            <person name="Nielsen M.R."/>
            <person name="Sondergaard T.E."/>
            <person name="Sorensen J.L."/>
            <person name="Fitzpatrick D.A."/>
            <person name="Frisvad J.C."/>
            <person name="Nielsen K.L."/>
        </authorList>
    </citation>
    <scope>NUCLEOTIDE SEQUENCE</scope>
    <source>
        <strain evidence="7">IBT 22155</strain>
    </source>
</reference>
<feature type="region of interest" description="Disordered" evidence="5">
    <location>
        <begin position="605"/>
        <end position="656"/>
    </location>
</feature>
<keyword evidence="3" id="KW-0862">Zinc</keyword>
<feature type="region of interest" description="Disordered" evidence="5">
    <location>
        <begin position="993"/>
        <end position="1043"/>
    </location>
</feature>
<accession>A0A9W9GX98</accession>
<dbReference type="GO" id="GO:0061665">
    <property type="term" value="F:SUMO ligase activity"/>
    <property type="evidence" value="ECO:0007669"/>
    <property type="project" value="TreeGrafter"/>
</dbReference>
<name>A0A9W9GX98_9EURO</name>
<evidence type="ECO:0000256" key="3">
    <source>
        <dbReference type="ARBA" id="ARBA00022833"/>
    </source>
</evidence>
<dbReference type="Gene3D" id="3.30.40.10">
    <property type="entry name" value="Zinc/RING finger domain, C3HC4 (zinc finger)"/>
    <property type="match status" value="1"/>
</dbReference>
<evidence type="ECO:0000259" key="6">
    <source>
        <dbReference type="PROSITE" id="PS51044"/>
    </source>
</evidence>
<evidence type="ECO:0000256" key="2">
    <source>
        <dbReference type="ARBA" id="ARBA00022771"/>
    </source>
</evidence>
<dbReference type="InterPro" id="IPR004181">
    <property type="entry name" value="Znf_MIZ"/>
</dbReference>
<feature type="region of interest" description="Disordered" evidence="5">
    <location>
        <begin position="405"/>
        <end position="469"/>
    </location>
</feature>
<evidence type="ECO:0000313" key="7">
    <source>
        <dbReference type="EMBL" id="KAJ5130974.1"/>
    </source>
</evidence>
<feature type="region of interest" description="Disordered" evidence="5">
    <location>
        <begin position="546"/>
        <end position="572"/>
    </location>
</feature>
<feature type="compositionally biased region" description="Polar residues" evidence="5">
    <location>
        <begin position="421"/>
        <end position="446"/>
    </location>
</feature>
<feature type="compositionally biased region" description="Pro residues" evidence="5">
    <location>
        <begin position="85"/>
        <end position="94"/>
    </location>
</feature>
<reference evidence="7" key="1">
    <citation type="submission" date="2022-11" db="EMBL/GenBank/DDBJ databases">
        <authorList>
            <person name="Petersen C."/>
        </authorList>
    </citation>
    <scope>NUCLEOTIDE SEQUENCE</scope>
    <source>
        <strain evidence="7">IBT 22155</strain>
    </source>
</reference>
<dbReference type="AlphaFoldDB" id="A0A9W9GX98"/>
<evidence type="ECO:0000313" key="8">
    <source>
        <dbReference type="Proteomes" id="UP001149079"/>
    </source>
</evidence>
<dbReference type="Proteomes" id="UP001149079">
    <property type="component" value="Unassembled WGS sequence"/>
</dbReference>
<dbReference type="Pfam" id="PF02891">
    <property type="entry name" value="zf-MIZ"/>
    <property type="match status" value="1"/>
</dbReference>
<organism evidence="7 8">
    <name type="scientific">Penicillium bovifimosum</name>
    <dbReference type="NCBI Taxonomy" id="126998"/>
    <lineage>
        <taxon>Eukaryota</taxon>
        <taxon>Fungi</taxon>
        <taxon>Dikarya</taxon>
        <taxon>Ascomycota</taxon>
        <taxon>Pezizomycotina</taxon>
        <taxon>Eurotiomycetes</taxon>
        <taxon>Eurotiomycetidae</taxon>
        <taxon>Eurotiales</taxon>
        <taxon>Aspergillaceae</taxon>
        <taxon>Penicillium</taxon>
    </lineage>
</organism>
<dbReference type="InterPro" id="IPR013083">
    <property type="entry name" value="Znf_RING/FYVE/PHD"/>
</dbReference>
<dbReference type="GO" id="GO:0000785">
    <property type="term" value="C:chromatin"/>
    <property type="evidence" value="ECO:0007669"/>
    <property type="project" value="TreeGrafter"/>
</dbReference>
<dbReference type="PANTHER" id="PTHR10782">
    <property type="entry name" value="ZINC FINGER MIZ DOMAIN-CONTAINING PROTEIN"/>
    <property type="match status" value="1"/>
</dbReference>
<evidence type="ECO:0000256" key="5">
    <source>
        <dbReference type="SAM" id="MobiDB-lite"/>
    </source>
</evidence>
<dbReference type="EMBL" id="JAPQKL010000005">
    <property type="protein sequence ID" value="KAJ5130974.1"/>
    <property type="molecule type" value="Genomic_DNA"/>
</dbReference>
<feature type="compositionally biased region" description="Low complexity" evidence="5">
    <location>
        <begin position="546"/>
        <end position="560"/>
    </location>
</feature>
<feature type="compositionally biased region" description="Polar residues" evidence="5">
    <location>
        <begin position="129"/>
        <end position="157"/>
    </location>
</feature>
<dbReference type="GO" id="GO:0008270">
    <property type="term" value="F:zinc ion binding"/>
    <property type="evidence" value="ECO:0007669"/>
    <property type="project" value="UniProtKB-KW"/>
</dbReference>
<gene>
    <name evidence="7" type="ORF">N7515_007013</name>
</gene>
<feature type="compositionally biased region" description="Polar residues" evidence="5">
    <location>
        <begin position="41"/>
        <end position="61"/>
    </location>
</feature>
<keyword evidence="8" id="KW-1185">Reference proteome</keyword>
<dbReference type="PANTHER" id="PTHR10782:SF4">
    <property type="entry name" value="TONALLI, ISOFORM E"/>
    <property type="match status" value="1"/>
</dbReference>
<dbReference type="RefSeq" id="XP_056521353.1">
    <property type="nucleotide sequence ID" value="XM_056667757.1"/>
</dbReference>
<comment type="caution">
    <text evidence="7">The sequence shown here is derived from an EMBL/GenBank/DDBJ whole genome shotgun (WGS) entry which is preliminary data.</text>
</comment>
<sequence>MEESNTTAHLFLGGVRRDWMGRHTDGPHAGTIPRVNRQARAPTSSLPQSTLMSTVTSGENPRTQHDSGPAIHPAKSATPATGLPSPVPTDPEPIPLSTDAIVANIPSTLPPNPAQSTAQRGDDKRMAIQSPSNGSTMEQPMAQSTLPVANRSQTNSPLDRGLMEQRVSGQTEQQLQGDAPAPISDEIWELWAAQMDLLTNNLQAEGALSPVNPTANNIVQPRIDLLRQALNHKDSFYLVVHQLYCEYSTDPNRVDLSGTQNLVPLLEDNRKMHPAATISFANFPSAPYNLMQQPWYHLVLSKIDPFLARLATSWRDFWVGATHPPLVTELWSKLQLPSPILMTVMFMFVSRRLHDEAYIKPLMKLFWRDYELCKRFIDAGVPCGPELEPSNRWLITVYRKYPRLPTSQSQSPRLPDLANARTDQTQPSFSPSTSHLRPQIAQTTHRNAGATMPRRLGSATNTHTAPVRRSAGRPYAGYFSSNPPQGQVTGAVGLSPEYGPVNAARMQNSYPYYVHFPQGQGQPQGQGYWLQMHDPQVQMIALGQAPPSQMCQSPQMPQGQRLQPPNATTPTVPTHLVLQSNTVSSTHSPQSPALLSAIRTISTPTAQQSLPPRPPHDQHIRQHSPTSNAHFPSNLHTPPSETPTLQKVSNSLLLPPPGHRAPMTVNANPLRIGLHVADLRDPIKRVVREDSKGSEIETGLWAYADSFLVQPTVIDPGQAKYTWTFSLTPDERQRFPMIVQGTRGRRSVWTFKPGCRHYRLRSLRVPDNPDTVTERSWYLASTVWPSVLYVFVNNKELYVRRKVHNEKDLPLDLTEHLQSGENTLEVHFLLGPDECNNTKYVFGVEVLQIDEFDNILSQVQSIPAADSRAAIQKRLSPITDDDDLAVVTDNITIGLVDPFMARIFDVPVRSRKCEHHECFDRDTFIRTRISVSGQAPLYDNWRCPICKADARPRFLVVDEFLAEVHAELARTNRLDTATAIRFKADGTWTLRVDTDEASGSNPLKRKADDSGDPAAPNALRPKSETISASPAVRSQEPEIIELD</sequence>
<dbReference type="OrthoDB" id="27975at2759"/>
<keyword evidence="2 4" id="KW-0863">Zinc-finger</keyword>
<feature type="compositionally biased region" description="Polar residues" evidence="5">
    <location>
        <begin position="561"/>
        <end position="572"/>
    </location>
</feature>
<dbReference type="PROSITE" id="PS51044">
    <property type="entry name" value="ZF_SP_RING"/>
    <property type="match status" value="1"/>
</dbReference>
<protein>
    <submittedName>
        <fullName evidence="7">Zinc finger MIZ-type</fullName>
    </submittedName>
</protein>
<proteinExistence type="predicted"/>
<feature type="compositionally biased region" description="Polar residues" evidence="5">
    <location>
        <begin position="623"/>
        <end position="652"/>
    </location>
</feature>
<evidence type="ECO:0000256" key="4">
    <source>
        <dbReference type="PROSITE-ProRule" id="PRU00452"/>
    </source>
</evidence>
<dbReference type="GO" id="GO:0016925">
    <property type="term" value="P:protein sumoylation"/>
    <property type="evidence" value="ECO:0007669"/>
    <property type="project" value="TreeGrafter"/>
</dbReference>
<evidence type="ECO:0000256" key="1">
    <source>
        <dbReference type="ARBA" id="ARBA00022723"/>
    </source>
</evidence>
<feature type="region of interest" description="Disordered" evidence="5">
    <location>
        <begin position="18"/>
        <end position="157"/>
    </location>
</feature>
<keyword evidence="1" id="KW-0479">Metal-binding</keyword>